<dbReference type="PANTHER" id="PTHR30031:SF0">
    <property type="entry name" value="PHOSPHOENOLPYRUVATE CARBOXYKINASE (ATP)"/>
    <property type="match status" value="1"/>
</dbReference>
<reference evidence="1 2" key="1">
    <citation type="journal article" date="2011" name="Cell">
        <title>Insight into structure and assembly of the nuclear pore complex by utilizing the genome of a eukaryotic thermophile.</title>
        <authorList>
            <person name="Amlacher S."/>
            <person name="Sarges P."/>
            <person name="Flemming D."/>
            <person name="van Noort V."/>
            <person name="Kunze R."/>
            <person name="Devos D.P."/>
            <person name="Arumugam M."/>
            <person name="Bork P."/>
            <person name="Hurt E."/>
        </authorList>
    </citation>
    <scope>NUCLEOTIDE SEQUENCE [LARGE SCALE GENOMIC DNA]</scope>
    <source>
        <strain evidence="2">DSM 1495 / CBS 144.50 / IMI 039719</strain>
    </source>
</reference>
<dbReference type="GO" id="GO:0005829">
    <property type="term" value="C:cytosol"/>
    <property type="evidence" value="ECO:0007669"/>
    <property type="project" value="TreeGrafter"/>
</dbReference>
<dbReference type="SUPFAM" id="SSF53795">
    <property type="entry name" value="PEP carboxykinase-like"/>
    <property type="match status" value="1"/>
</dbReference>
<dbReference type="OMA" id="NEQHNAN"/>
<sequence length="166" mass="18586">MFRFISDYISKMDGTGDCVLEPQATFSPCFAQPFLAPHPMRYAKMLADKNEQHNANAWLLSTGWVGAGFAQGSKRCPLKYTRAILDAIHSGKLAKVEHETYDVFNLQVPKTCLGVPSELLNPKNRWTAGAQSFETEVKKLGKLFLENFKKYESEAIEDIKKAAPVV</sequence>
<dbReference type="HOGENOM" id="CLU_018247_1_1_1"/>
<dbReference type="Pfam" id="PF01293">
    <property type="entry name" value="PEPCK_ATP"/>
    <property type="match status" value="1"/>
</dbReference>
<keyword evidence="2" id="KW-1185">Reference proteome</keyword>
<protein>
    <submittedName>
        <fullName evidence="1">Uncharacterized protein</fullName>
    </submittedName>
</protein>
<evidence type="ECO:0000313" key="1">
    <source>
        <dbReference type="EMBL" id="EGS19178.1"/>
    </source>
</evidence>
<dbReference type="GO" id="GO:0004612">
    <property type="term" value="F:phosphoenolpyruvate carboxykinase (ATP) activity"/>
    <property type="evidence" value="ECO:0007669"/>
    <property type="project" value="InterPro"/>
</dbReference>
<gene>
    <name evidence="1" type="ORF">CTHT_0058030</name>
</gene>
<dbReference type="GO" id="GO:0006094">
    <property type="term" value="P:gluconeogenesis"/>
    <property type="evidence" value="ECO:0007669"/>
    <property type="project" value="InterPro"/>
</dbReference>
<dbReference type="Gene3D" id="3.90.228.20">
    <property type="match status" value="1"/>
</dbReference>
<organism evidence="2">
    <name type="scientific">Chaetomium thermophilum (strain DSM 1495 / CBS 144.50 / IMI 039719)</name>
    <name type="common">Thermochaetoides thermophila</name>
    <dbReference type="NCBI Taxonomy" id="759272"/>
    <lineage>
        <taxon>Eukaryota</taxon>
        <taxon>Fungi</taxon>
        <taxon>Dikarya</taxon>
        <taxon>Ascomycota</taxon>
        <taxon>Pezizomycotina</taxon>
        <taxon>Sordariomycetes</taxon>
        <taxon>Sordariomycetidae</taxon>
        <taxon>Sordariales</taxon>
        <taxon>Chaetomiaceae</taxon>
        <taxon>Thermochaetoides</taxon>
    </lineage>
</organism>
<dbReference type="Proteomes" id="UP000008066">
    <property type="component" value="Unassembled WGS sequence"/>
</dbReference>
<dbReference type="STRING" id="759272.G0SCQ2"/>
<accession>G0SCQ2</accession>
<dbReference type="RefSeq" id="XP_006696123.1">
    <property type="nucleotide sequence ID" value="XM_006696060.1"/>
</dbReference>
<dbReference type="OrthoDB" id="184182at2759"/>
<dbReference type="AlphaFoldDB" id="G0SCQ2"/>
<evidence type="ECO:0000313" key="2">
    <source>
        <dbReference type="Proteomes" id="UP000008066"/>
    </source>
</evidence>
<dbReference type="EMBL" id="GL988045">
    <property type="protein sequence ID" value="EGS19178.1"/>
    <property type="molecule type" value="Genomic_DNA"/>
</dbReference>
<dbReference type="GeneID" id="18259841"/>
<name>G0SCQ2_CHATD</name>
<dbReference type="GO" id="GO:0005524">
    <property type="term" value="F:ATP binding"/>
    <property type="evidence" value="ECO:0007669"/>
    <property type="project" value="InterPro"/>
</dbReference>
<dbReference type="InterPro" id="IPR013035">
    <property type="entry name" value="PEP_carboxykinase_C"/>
</dbReference>
<dbReference type="eggNOG" id="ENOG502QQI5">
    <property type="taxonomic scope" value="Eukaryota"/>
</dbReference>
<dbReference type="PANTHER" id="PTHR30031">
    <property type="entry name" value="PHOSPHOENOLPYRUVATE CARBOXYKINASE ATP"/>
    <property type="match status" value="1"/>
</dbReference>
<dbReference type="KEGG" id="cthr:CTHT_0058030"/>
<dbReference type="InterPro" id="IPR001272">
    <property type="entry name" value="PEP_carboxykinase_ATP"/>
</dbReference>
<proteinExistence type="predicted"/>